<dbReference type="STRING" id="1121345.SAMN02745217_02560"/>
<keyword evidence="2" id="KW-1185">Reference proteome</keyword>
<proteinExistence type="predicted"/>
<reference evidence="1 2" key="1">
    <citation type="submission" date="2016-12" db="EMBL/GenBank/DDBJ databases">
        <authorList>
            <person name="Song W.-J."/>
            <person name="Kurnit D.M."/>
        </authorList>
    </citation>
    <scope>NUCLEOTIDE SEQUENCE [LARGE SCALE GENOMIC DNA]</scope>
    <source>
        <strain evidence="1 2">DSM 12503</strain>
    </source>
</reference>
<dbReference type="Pfam" id="PF09684">
    <property type="entry name" value="Tail_P2_I"/>
    <property type="match status" value="1"/>
</dbReference>
<dbReference type="InterPro" id="IPR006521">
    <property type="entry name" value="Tail_protein_I"/>
</dbReference>
<gene>
    <name evidence="1" type="ORF">SAMN02745217_02560</name>
</gene>
<organism evidence="1 2">
    <name type="scientific">Anaerocolumna xylanovorans DSM 12503</name>
    <dbReference type="NCBI Taxonomy" id="1121345"/>
    <lineage>
        <taxon>Bacteria</taxon>
        <taxon>Bacillati</taxon>
        <taxon>Bacillota</taxon>
        <taxon>Clostridia</taxon>
        <taxon>Lachnospirales</taxon>
        <taxon>Lachnospiraceae</taxon>
        <taxon>Anaerocolumna</taxon>
    </lineage>
</organism>
<evidence type="ECO:0000313" key="2">
    <source>
        <dbReference type="Proteomes" id="UP000184612"/>
    </source>
</evidence>
<dbReference type="RefSeq" id="WP_073589248.1">
    <property type="nucleotide sequence ID" value="NZ_FRFD01000007.1"/>
</dbReference>
<protein>
    <submittedName>
        <fullName evidence="1">Phage tail protein (Tail_P2_I)</fullName>
    </submittedName>
</protein>
<sequence>MIKLSDFQTKNALPPEMKTPERIAMCYAFDQQKKKFIDRIKRVHIWADLDNVSDDKLDFLAVENRVLFYNSDLTPDVKRKLILNSIYWYMKLGTRQAMEEMIDIVFGNENTSVEEWYTYAGEAFHFRIAVGTEVTQTSIKEFLRYLNKVKNARSRFDYMVFQNGITLTINSKSEYAKFVYTFCGDMECGTYPEISVGMEGQEIEITLEGQSEAASTIYTESGTTPDISVRAALEDSQIGIQTVSDANTIIYPSDSETESGTAPDVSIGAQLNEVQVDLEGVSGSDEIVYPSDSELESGTYPDISTGLSTAESGVSATPESDGFNLYYNTDADKYAAEE</sequence>
<evidence type="ECO:0000313" key="1">
    <source>
        <dbReference type="EMBL" id="SHO50060.1"/>
    </source>
</evidence>
<dbReference type="AlphaFoldDB" id="A0A1M7YBP4"/>
<name>A0A1M7YBP4_9FIRM</name>
<accession>A0A1M7YBP4</accession>
<dbReference type="EMBL" id="FRFD01000007">
    <property type="protein sequence ID" value="SHO50060.1"/>
    <property type="molecule type" value="Genomic_DNA"/>
</dbReference>
<dbReference type="Proteomes" id="UP000184612">
    <property type="component" value="Unassembled WGS sequence"/>
</dbReference>